<dbReference type="Proteomes" id="UP001244490">
    <property type="component" value="Unassembled WGS sequence"/>
</dbReference>
<dbReference type="EMBL" id="JAUUIA010000489">
    <property type="protein sequence ID" value="MDP0971239.1"/>
    <property type="molecule type" value="Genomic_DNA"/>
</dbReference>
<evidence type="ECO:0000313" key="2">
    <source>
        <dbReference type="Proteomes" id="UP001244490"/>
    </source>
</evidence>
<evidence type="ECO:0000313" key="1">
    <source>
        <dbReference type="EMBL" id="MDP0971239.1"/>
    </source>
</evidence>
<feature type="non-terminal residue" evidence="1">
    <location>
        <position position="89"/>
    </location>
</feature>
<organism evidence="1 2">
    <name type="scientific">Klebsiella pneumoniae</name>
    <dbReference type="NCBI Taxonomy" id="573"/>
    <lineage>
        <taxon>Bacteria</taxon>
        <taxon>Pseudomonadati</taxon>
        <taxon>Pseudomonadota</taxon>
        <taxon>Gammaproteobacteria</taxon>
        <taxon>Enterobacterales</taxon>
        <taxon>Enterobacteriaceae</taxon>
        <taxon>Klebsiella/Raoultella group</taxon>
        <taxon>Klebsiella</taxon>
        <taxon>Klebsiella pneumoniae complex</taxon>
    </lineage>
</organism>
<feature type="non-terminal residue" evidence="1">
    <location>
        <position position="1"/>
    </location>
</feature>
<accession>A0AAW8AKR8</accession>
<comment type="caution">
    <text evidence="1">The sequence shown here is derived from an EMBL/GenBank/DDBJ whole genome shotgun (WGS) entry which is preliminary data.</text>
</comment>
<gene>
    <name evidence="1" type="ORF">Q6294_30320</name>
</gene>
<sequence length="89" mass="10285">GKEYVYARSLRDVYGDILLDYPRILTAKVNKYLLAIYPDYHTRLFPDSKLINESPDIVKDISHANSIHKIYICGMPTVTRMNRGDIIVI</sequence>
<proteinExistence type="predicted"/>
<name>A0AAW8AKR8_KLEPN</name>
<protein>
    <submittedName>
        <fullName evidence="1">N-acetyltransferase</fullName>
    </submittedName>
</protein>
<reference evidence="1" key="1">
    <citation type="submission" date="2023-07" db="EMBL/GenBank/DDBJ databases">
        <authorList>
            <person name="Peng Z."/>
        </authorList>
    </citation>
    <scope>NUCLEOTIDE SEQUENCE</scope>
    <source>
        <strain evidence="1">KP219</strain>
    </source>
</reference>
<dbReference type="AlphaFoldDB" id="A0AAW8AKR8"/>